<evidence type="ECO:0000313" key="4">
    <source>
        <dbReference type="EMBL" id="OAY66700.1"/>
    </source>
</evidence>
<keyword evidence="6" id="KW-1185">Reference proteome</keyword>
<evidence type="ECO:0000256" key="1">
    <source>
        <dbReference type="ARBA" id="ARBA00022737"/>
    </source>
</evidence>
<protein>
    <submittedName>
        <fullName evidence="7">Calmodulin-1-like</fullName>
    </submittedName>
</protein>
<dbReference type="Proteomes" id="UP000515123">
    <property type="component" value="Linkage group 15"/>
</dbReference>
<dbReference type="InterPro" id="IPR050145">
    <property type="entry name" value="Centrin_CML-like"/>
</dbReference>
<accession>A0A199UQ04</accession>
<reference evidence="4 5" key="1">
    <citation type="journal article" date="2016" name="DNA Res.">
        <title>The draft genome of MD-2 pineapple using hybrid error correction of long reads.</title>
        <authorList>
            <person name="Redwan R.M."/>
            <person name="Saidin A."/>
            <person name="Kumar S.V."/>
        </authorList>
    </citation>
    <scope>NUCLEOTIDE SEQUENCE [LARGE SCALE GENOMIC DNA]</scope>
    <source>
        <strain evidence="5">cv. MD2</strain>
        <tissue evidence="4">Leaf</tissue>
    </source>
</reference>
<dbReference type="Pfam" id="PF13405">
    <property type="entry name" value="EF-hand_6"/>
    <property type="match status" value="1"/>
</dbReference>
<dbReference type="PANTHER" id="PTHR23050">
    <property type="entry name" value="CALCIUM BINDING PROTEIN"/>
    <property type="match status" value="1"/>
</dbReference>
<sequence>MAIKNNLSNNRELTIEEFKEWLKKFDTDKDGRISRDELRKAIRSRGGRFTTWKSIRGIRQADTNRNGYIDDAEIENLVAFAQKNMGLKIAAY</sequence>
<dbReference type="Proteomes" id="UP000092600">
    <property type="component" value="Unassembled WGS sequence"/>
</dbReference>
<dbReference type="OrthoDB" id="26525at2759"/>
<evidence type="ECO:0000313" key="5">
    <source>
        <dbReference type="Proteomes" id="UP000092600"/>
    </source>
</evidence>
<name>A0A199UQ04_ANACO</name>
<dbReference type="RefSeq" id="XP_020104326.1">
    <property type="nucleotide sequence ID" value="XM_020248737.1"/>
</dbReference>
<dbReference type="GO" id="GO:0005509">
    <property type="term" value="F:calcium ion binding"/>
    <property type="evidence" value="ECO:0007669"/>
    <property type="project" value="InterPro"/>
</dbReference>
<dbReference type="InterPro" id="IPR002048">
    <property type="entry name" value="EF_hand_dom"/>
</dbReference>
<dbReference type="EMBL" id="LSRQ01005999">
    <property type="protein sequence ID" value="OAY66700.1"/>
    <property type="molecule type" value="Genomic_DNA"/>
</dbReference>
<dbReference type="PROSITE" id="PS00018">
    <property type="entry name" value="EF_HAND_1"/>
    <property type="match status" value="2"/>
</dbReference>
<dbReference type="STRING" id="4615.A0A199UQ04"/>
<dbReference type="Pfam" id="PF13202">
    <property type="entry name" value="EF-hand_5"/>
    <property type="match status" value="1"/>
</dbReference>
<dbReference type="InterPro" id="IPR011992">
    <property type="entry name" value="EF-hand-dom_pair"/>
</dbReference>
<feature type="domain" description="EF-hand" evidence="3">
    <location>
        <begin position="13"/>
        <end position="48"/>
    </location>
</feature>
<dbReference type="GeneID" id="109721247"/>
<evidence type="ECO:0000313" key="6">
    <source>
        <dbReference type="Proteomes" id="UP000515123"/>
    </source>
</evidence>
<keyword evidence="2" id="KW-0106">Calcium</keyword>
<evidence type="ECO:0000256" key="2">
    <source>
        <dbReference type="ARBA" id="ARBA00022837"/>
    </source>
</evidence>
<keyword evidence="1" id="KW-0677">Repeat</keyword>
<dbReference type="SMART" id="SM00054">
    <property type="entry name" value="EFh"/>
    <property type="match status" value="1"/>
</dbReference>
<dbReference type="Gene3D" id="1.10.238.10">
    <property type="entry name" value="EF-hand"/>
    <property type="match status" value="1"/>
</dbReference>
<evidence type="ECO:0000313" key="7">
    <source>
        <dbReference type="RefSeq" id="XP_020104326.1"/>
    </source>
</evidence>
<proteinExistence type="predicted"/>
<gene>
    <name evidence="7" type="primary">LOC109721247</name>
    <name evidence="4" type="ORF">ACMD2_02141</name>
</gene>
<dbReference type="AlphaFoldDB" id="A0A199UQ04"/>
<dbReference type="InterPro" id="IPR018247">
    <property type="entry name" value="EF_Hand_1_Ca_BS"/>
</dbReference>
<dbReference type="PROSITE" id="PS50222">
    <property type="entry name" value="EF_HAND_2"/>
    <property type="match status" value="1"/>
</dbReference>
<dbReference type="SUPFAM" id="SSF47473">
    <property type="entry name" value="EF-hand"/>
    <property type="match status" value="1"/>
</dbReference>
<evidence type="ECO:0000259" key="3">
    <source>
        <dbReference type="PROSITE" id="PS50222"/>
    </source>
</evidence>
<dbReference type="CDD" id="cd00051">
    <property type="entry name" value="EFh"/>
    <property type="match status" value="1"/>
</dbReference>
<organism evidence="4 5">
    <name type="scientific">Ananas comosus</name>
    <name type="common">Pineapple</name>
    <name type="synonym">Ananas ananas</name>
    <dbReference type="NCBI Taxonomy" id="4615"/>
    <lineage>
        <taxon>Eukaryota</taxon>
        <taxon>Viridiplantae</taxon>
        <taxon>Streptophyta</taxon>
        <taxon>Embryophyta</taxon>
        <taxon>Tracheophyta</taxon>
        <taxon>Spermatophyta</taxon>
        <taxon>Magnoliopsida</taxon>
        <taxon>Liliopsida</taxon>
        <taxon>Poales</taxon>
        <taxon>Bromeliaceae</taxon>
        <taxon>Bromelioideae</taxon>
        <taxon>Ananas</taxon>
    </lineage>
</organism>
<reference evidence="7" key="2">
    <citation type="submission" date="2025-04" db="UniProtKB">
        <authorList>
            <consortium name="RefSeq"/>
        </authorList>
    </citation>
    <scope>IDENTIFICATION</scope>
    <source>
        <tissue evidence="7">Leaf</tissue>
    </source>
</reference>